<name>A0A2W4R7Q2_9GAMM</name>
<dbReference type="EMBL" id="QJPH01000298">
    <property type="protein sequence ID" value="PZN79493.1"/>
    <property type="molecule type" value="Genomic_DNA"/>
</dbReference>
<dbReference type="Proteomes" id="UP000249396">
    <property type="component" value="Unassembled WGS sequence"/>
</dbReference>
<dbReference type="SUPFAM" id="SSF53335">
    <property type="entry name" value="S-adenosyl-L-methionine-dependent methyltransferases"/>
    <property type="match status" value="1"/>
</dbReference>
<reference evidence="1 2" key="1">
    <citation type="journal article" date="2018" name="Aquat. Microb. Ecol.">
        <title>Gammaproteobacterial methanotrophs dominate.</title>
        <authorList>
            <person name="Rissanen A.J."/>
            <person name="Saarenheimo J."/>
            <person name="Tiirola M."/>
            <person name="Peura S."/>
            <person name="Aalto S.L."/>
            <person name="Karvinen A."/>
            <person name="Nykanen H."/>
        </authorList>
    </citation>
    <scope>NUCLEOTIDE SEQUENCE [LARGE SCALE GENOMIC DNA]</scope>
    <source>
        <strain evidence="1">AMbin10</strain>
    </source>
</reference>
<accession>A0A2W4R7Q2</accession>
<dbReference type="Gene3D" id="3.40.50.150">
    <property type="entry name" value="Vaccinia Virus protein VP39"/>
    <property type="match status" value="1"/>
</dbReference>
<evidence type="ECO:0000313" key="2">
    <source>
        <dbReference type="Proteomes" id="UP000249396"/>
    </source>
</evidence>
<protein>
    <recommendedName>
        <fullName evidence="3">Methyltransferase domain-containing protein</fullName>
    </recommendedName>
</protein>
<dbReference type="InterPro" id="IPR029063">
    <property type="entry name" value="SAM-dependent_MTases_sf"/>
</dbReference>
<evidence type="ECO:0008006" key="3">
    <source>
        <dbReference type="Google" id="ProtNLM"/>
    </source>
</evidence>
<dbReference type="PANTHER" id="PTHR43861">
    <property type="entry name" value="TRANS-ACONITATE 2-METHYLTRANSFERASE-RELATED"/>
    <property type="match status" value="1"/>
</dbReference>
<evidence type="ECO:0000313" key="1">
    <source>
        <dbReference type="EMBL" id="PZN79493.1"/>
    </source>
</evidence>
<dbReference type="CDD" id="cd02440">
    <property type="entry name" value="AdoMet_MTases"/>
    <property type="match status" value="1"/>
</dbReference>
<comment type="caution">
    <text evidence="1">The sequence shown here is derived from an EMBL/GenBank/DDBJ whole genome shotgun (WGS) entry which is preliminary data.</text>
</comment>
<sequence>MHQVGNASADYAPRRRALGQLSLGGGLACCQPHHRKLHKLSSSNSPSKPNQTSNWYINNMQSNDSAASFYSEDFLDVDRWFQIADADYEALLKSLNLNTLFPAKAKRLRLLDVGCGTGRFPTLLRPRLEIRAPIIEYDFIDPSPYCLSIMRESLTGPFKAGQALQMCAEDLDVWSKEPVATYDIVWAIHSLCHASAAAIPSIIKSLRNLLAPKTGVGLIYIHSRHSFYTQIHDTYRKVFPTPIAPFMTAEDYAAAFDAAGSPWCEERLHFVHEISVQDDALLESYLHKCILDPTQALFKWWSSAPLRELLEGYRQGEVYRFPQQVALFQFNF</sequence>
<dbReference type="PANTHER" id="PTHR43861:SF1">
    <property type="entry name" value="TRANS-ACONITATE 2-METHYLTRANSFERASE"/>
    <property type="match status" value="1"/>
</dbReference>
<organism evidence="1 2">
    <name type="scientific">Candidatus Methylumidiphilus alinenensis</name>
    <dbReference type="NCBI Taxonomy" id="2202197"/>
    <lineage>
        <taxon>Bacteria</taxon>
        <taxon>Pseudomonadati</taxon>
        <taxon>Pseudomonadota</taxon>
        <taxon>Gammaproteobacteria</taxon>
        <taxon>Methylococcales</taxon>
        <taxon>Candidatus Methylumidiphilus</taxon>
    </lineage>
</organism>
<dbReference type="Pfam" id="PF13489">
    <property type="entry name" value="Methyltransf_23"/>
    <property type="match status" value="1"/>
</dbReference>
<proteinExistence type="predicted"/>
<dbReference type="AlphaFoldDB" id="A0A2W4R7Q2"/>
<gene>
    <name evidence="1" type="ORF">DM484_11255</name>
</gene>